<keyword evidence="3" id="KW-1003">Cell membrane</keyword>
<evidence type="ECO:0000256" key="5">
    <source>
        <dbReference type="ARBA" id="ARBA00022989"/>
    </source>
</evidence>
<dbReference type="GO" id="GO:0005886">
    <property type="term" value="C:plasma membrane"/>
    <property type="evidence" value="ECO:0007669"/>
    <property type="project" value="UniProtKB-SubCell"/>
</dbReference>
<evidence type="ECO:0000256" key="2">
    <source>
        <dbReference type="ARBA" id="ARBA00022448"/>
    </source>
</evidence>
<name>A0A942A798_9BACT</name>
<feature type="transmembrane region" description="Helical" evidence="7">
    <location>
        <begin position="118"/>
        <end position="137"/>
    </location>
</feature>
<dbReference type="PANTHER" id="PTHR42865:SF7">
    <property type="entry name" value="PROTON_GLUTAMATE-ASPARTATE SYMPORTER"/>
    <property type="match status" value="1"/>
</dbReference>
<dbReference type="Gene3D" id="1.10.3860.10">
    <property type="entry name" value="Sodium:dicarboxylate symporter"/>
    <property type="match status" value="1"/>
</dbReference>
<comment type="subcellular location">
    <subcellularLocation>
        <location evidence="1">Cell membrane</location>
        <topology evidence="1">Multi-pass membrane protein</topology>
    </subcellularLocation>
</comment>
<evidence type="ECO:0000256" key="4">
    <source>
        <dbReference type="ARBA" id="ARBA00022692"/>
    </source>
</evidence>
<feature type="transmembrane region" description="Helical" evidence="7">
    <location>
        <begin position="403"/>
        <end position="422"/>
    </location>
</feature>
<sequence length="782" mass="87725">MSKNSVSQTINTTPANIILHLTRELIANYKKFCDWFEKYLPIAVVGSFIVGIFISNIPAVADAVFSGMDGFVELYGTLAPLVIFIILAPSLAQMGRARSGKRGDFVTYAISWLSLRRLFSLVWAVLFTWAAFDLSFFGGGSSTLIGSLKTTGENMVFMFLNSQYFYAMYLAVGAMFIAKRYKKFEMFLRRILRGVESVGQYVIPVIPAFMLAIGVYVAQLDGRLGSQIVAGYDEQISNLSVAEQSPEVDQQLENLIALRAEAEANPNLIKGLSIFGWHPNIKGEFGMVWAYILISLLIGLCCIIWHFGLLFIVKNKVKGFSIKKYFSEYWIRVYPLLWSTSSEALATPLNLYLVKRHYPSVRTRVRQFTIGVGSYLSINGTMICVIVLAGAVANILGINLTAVQLLMAIPVVFLIGFGVPGIPGELLLFAGPLLQLLDFPAEIQPVFLALYLGLQIGLPDSFRTGNNSTDDCVMSIYLNEQYKSKFHDDRVFIDDYLLKDMSFTRIFSSLVAERLAAPTNGQTMFTHELDTVQLENNQTQPKKDKRIRTLLRRCKELANVHAIITSPRGDFYRFRLLQTLEVEMSLEDLIAQKENEPVEEVVRHLTMLQEHSLVAETVTIGKTVYKRTTNGERAVNAFRALARRLGEEGSSKIVHAEFGVNTISFFLRAYSSQKEIDIRKPVIEFTLFEIADMLRLTPRTVEGAAVLDKLANGEILVYPNGGNAQMNPHKARALFQYLDDLHGVLGRPIAYHLLMENIFNQKSNGSSLPETRDKQINREEAS</sequence>
<organism evidence="8 9">
    <name type="scientific">Candidatus Scalindua arabica</name>
    <dbReference type="NCBI Taxonomy" id="1127984"/>
    <lineage>
        <taxon>Bacteria</taxon>
        <taxon>Pseudomonadati</taxon>
        <taxon>Planctomycetota</taxon>
        <taxon>Candidatus Brocadiia</taxon>
        <taxon>Candidatus Brocadiales</taxon>
        <taxon>Candidatus Scalinduaceae</taxon>
        <taxon>Candidatus Scalindua</taxon>
    </lineage>
</organism>
<evidence type="ECO:0000256" key="7">
    <source>
        <dbReference type="SAM" id="Phobius"/>
    </source>
</evidence>
<dbReference type="GO" id="GO:0015293">
    <property type="term" value="F:symporter activity"/>
    <property type="evidence" value="ECO:0007669"/>
    <property type="project" value="UniProtKB-KW"/>
</dbReference>
<keyword evidence="6 7" id="KW-0472">Membrane</keyword>
<keyword evidence="4 7" id="KW-0812">Transmembrane</keyword>
<keyword evidence="5 7" id="KW-1133">Transmembrane helix</keyword>
<proteinExistence type="predicted"/>
<keyword evidence="2" id="KW-0813">Transport</keyword>
<evidence type="ECO:0000256" key="1">
    <source>
        <dbReference type="ARBA" id="ARBA00004651"/>
    </source>
</evidence>
<dbReference type="Proteomes" id="UP000722750">
    <property type="component" value="Unassembled WGS sequence"/>
</dbReference>
<dbReference type="InterPro" id="IPR036458">
    <property type="entry name" value="Na:dicarbo_symporter_sf"/>
</dbReference>
<comment type="caution">
    <text evidence="8">The sequence shown here is derived from an EMBL/GenBank/DDBJ whole genome shotgun (WGS) entry which is preliminary data.</text>
</comment>
<evidence type="ECO:0000313" key="8">
    <source>
        <dbReference type="EMBL" id="MBS1259517.1"/>
    </source>
</evidence>
<gene>
    <name evidence="8" type="ORF">MAG551_02589</name>
</gene>
<feature type="transmembrane region" description="Helical" evidence="7">
    <location>
        <begin position="39"/>
        <end position="60"/>
    </location>
</feature>
<evidence type="ECO:0000313" key="9">
    <source>
        <dbReference type="Proteomes" id="UP000722750"/>
    </source>
</evidence>
<reference evidence="8" key="1">
    <citation type="journal article" date="2021" name="ISME J.">
        <title>Fine-scale metabolic discontinuity in a stratified prokaryote microbiome of a Red Sea deep halocline.</title>
        <authorList>
            <person name="Michoud G."/>
            <person name="Ngugi D.K."/>
            <person name="Barozzi A."/>
            <person name="Merlino G."/>
            <person name="Calleja M.L."/>
            <person name="Delgado-Huertas A."/>
            <person name="Moran X.A.G."/>
            <person name="Daffonchio D."/>
        </authorList>
    </citation>
    <scope>NUCLEOTIDE SEQUENCE</scope>
    <source>
        <strain evidence="8">SuakinDeep_MAG55_1</strain>
    </source>
</reference>
<evidence type="ECO:0000256" key="6">
    <source>
        <dbReference type="ARBA" id="ARBA00023136"/>
    </source>
</evidence>
<feature type="transmembrane region" description="Helical" evidence="7">
    <location>
        <begin position="157"/>
        <end position="178"/>
    </location>
</feature>
<dbReference type="SUPFAM" id="SSF118215">
    <property type="entry name" value="Proton glutamate symport protein"/>
    <property type="match status" value="1"/>
</dbReference>
<evidence type="ECO:0000256" key="3">
    <source>
        <dbReference type="ARBA" id="ARBA00022475"/>
    </source>
</evidence>
<dbReference type="EMBL" id="JAANXD010000097">
    <property type="protein sequence ID" value="MBS1259517.1"/>
    <property type="molecule type" value="Genomic_DNA"/>
</dbReference>
<dbReference type="Pfam" id="PF00375">
    <property type="entry name" value="SDF"/>
    <property type="match status" value="1"/>
</dbReference>
<dbReference type="AlphaFoldDB" id="A0A942A798"/>
<feature type="transmembrane region" description="Helical" evidence="7">
    <location>
        <begin position="333"/>
        <end position="354"/>
    </location>
</feature>
<feature type="transmembrane region" description="Helical" evidence="7">
    <location>
        <begin position="374"/>
        <end position="396"/>
    </location>
</feature>
<protein>
    <submittedName>
        <fullName evidence="8">Uncharacterized protein</fullName>
    </submittedName>
</protein>
<feature type="transmembrane region" description="Helical" evidence="7">
    <location>
        <begin position="198"/>
        <end position="218"/>
    </location>
</feature>
<feature type="transmembrane region" description="Helical" evidence="7">
    <location>
        <begin position="72"/>
        <end position="92"/>
    </location>
</feature>
<dbReference type="PANTHER" id="PTHR42865">
    <property type="entry name" value="PROTON/GLUTAMATE-ASPARTATE SYMPORTER"/>
    <property type="match status" value="1"/>
</dbReference>
<accession>A0A942A798</accession>
<dbReference type="InterPro" id="IPR001991">
    <property type="entry name" value="Na-dicarboxylate_symporter"/>
</dbReference>
<feature type="transmembrane region" description="Helical" evidence="7">
    <location>
        <begin position="288"/>
        <end position="313"/>
    </location>
</feature>